<dbReference type="GO" id="GO:0016020">
    <property type="term" value="C:membrane"/>
    <property type="evidence" value="ECO:0007669"/>
    <property type="project" value="UniProtKB-SubCell"/>
</dbReference>
<keyword evidence="3 5" id="KW-1133">Transmembrane helix</keyword>
<feature type="transmembrane region" description="Helical" evidence="5">
    <location>
        <begin position="45"/>
        <end position="63"/>
    </location>
</feature>
<feature type="transmembrane region" description="Helical" evidence="5">
    <location>
        <begin position="379"/>
        <end position="406"/>
    </location>
</feature>
<evidence type="ECO:0000256" key="3">
    <source>
        <dbReference type="ARBA" id="ARBA00022989"/>
    </source>
</evidence>
<dbReference type="Gene3D" id="1.20.1250.20">
    <property type="entry name" value="MFS general substrate transporter like domains"/>
    <property type="match status" value="1"/>
</dbReference>
<evidence type="ECO:0000256" key="5">
    <source>
        <dbReference type="SAM" id="Phobius"/>
    </source>
</evidence>
<evidence type="ECO:0000256" key="4">
    <source>
        <dbReference type="ARBA" id="ARBA00023136"/>
    </source>
</evidence>
<proteinExistence type="predicted"/>
<dbReference type="AlphaFoldDB" id="A0A6J6Q0H4"/>
<evidence type="ECO:0000256" key="2">
    <source>
        <dbReference type="ARBA" id="ARBA00022692"/>
    </source>
</evidence>
<dbReference type="Pfam" id="PF07690">
    <property type="entry name" value="MFS_1"/>
    <property type="match status" value="1"/>
</dbReference>
<feature type="transmembrane region" description="Helical" evidence="5">
    <location>
        <begin position="135"/>
        <end position="158"/>
    </location>
</feature>
<dbReference type="PROSITE" id="PS00216">
    <property type="entry name" value="SUGAR_TRANSPORT_1"/>
    <property type="match status" value="1"/>
</dbReference>
<evidence type="ECO:0000313" key="7">
    <source>
        <dbReference type="EMBL" id="CAB4704286.1"/>
    </source>
</evidence>
<organism evidence="7">
    <name type="scientific">freshwater metagenome</name>
    <dbReference type="NCBI Taxonomy" id="449393"/>
    <lineage>
        <taxon>unclassified sequences</taxon>
        <taxon>metagenomes</taxon>
        <taxon>ecological metagenomes</taxon>
    </lineage>
</organism>
<accession>A0A6J6Q0H4</accession>
<reference evidence="7" key="1">
    <citation type="submission" date="2020-05" db="EMBL/GenBank/DDBJ databases">
        <authorList>
            <person name="Chiriac C."/>
            <person name="Salcher M."/>
            <person name="Ghai R."/>
            <person name="Kavagutti S V."/>
        </authorList>
    </citation>
    <scope>NUCLEOTIDE SEQUENCE</scope>
</reference>
<evidence type="ECO:0000259" key="6">
    <source>
        <dbReference type="PROSITE" id="PS50850"/>
    </source>
</evidence>
<keyword evidence="4 5" id="KW-0472">Membrane</keyword>
<evidence type="ECO:0000256" key="1">
    <source>
        <dbReference type="ARBA" id="ARBA00004141"/>
    </source>
</evidence>
<dbReference type="InterPro" id="IPR005829">
    <property type="entry name" value="Sugar_transporter_CS"/>
</dbReference>
<dbReference type="PANTHER" id="PTHR23534:SF1">
    <property type="entry name" value="MAJOR FACILITATOR SUPERFAMILY PROTEIN"/>
    <property type="match status" value="1"/>
</dbReference>
<dbReference type="PANTHER" id="PTHR23534">
    <property type="entry name" value="MFS PERMEASE"/>
    <property type="match status" value="1"/>
</dbReference>
<protein>
    <submittedName>
        <fullName evidence="7">Unannotated protein</fullName>
    </submittedName>
</protein>
<dbReference type="InterPro" id="IPR011701">
    <property type="entry name" value="MFS"/>
</dbReference>
<dbReference type="GO" id="GO:0022857">
    <property type="term" value="F:transmembrane transporter activity"/>
    <property type="evidence" value="ECO:0007669"/>
    <property type="project" value="InterPro"/>
</dbReference>
<feature type="domain" description="Major facilitator superfamily (MFS) profile" evidence="6">
    <location>
        <begin position="174"/>
        <end position="416"/>
    </location>
</feature>
<dbReference type="SUPFAM" id="SSF103473">
    <property type="entry name" value="MFS general substrate transporter"/>
    <property type="match status" value="1"/>
</dbReference>
<feature type="transmembrane region" description="Helical" evidence="5">
    <location>
        <begin position="294"/>
        <end position="317"/>
    </location>
</feature>
<name>A0A6J6Q0H4_9ZZZZ</name>
<comment type="subcellular location">
    <subcellularLocation>
        <location evidence="1">Membrane</location>
        <topology evidence="1">Multi-pass membrane protein</topology>
    </subcellularLocation>
</comment>
<dbReference type="InterPro" id="IPR020846">
    <property type="entry name" value="MFS_dom"/>
</dbReference>
<dbReference type="InterPro" id="IPR036259">
    <property type="entry name" value="MFS_trans_sf"/>
</dbReference>
<dbReference type="EMBL" id="CAEZXP010000005">
    <property type="protein sequence ID" value="CAB4704286.1"/>
    <property type="molecule type" value="Genomic_DNA"/>
</dbReference>
<feature type="transmembrane region" description="Helical" evidence="5">
    <location>
        <begin position="101"/>
        <end position="123"/>
    </location>
</feature>
<feature type="transmembrane region" description="Helical" evidence="5">
    <location>
        <begin position="227"/>
        <end position="248"/>
    </location>
</feature>
<keyword evidence="2 5" id="KW-0812">Transmembrane</keyword>
<gene>
    <name evidence="7" type="ORF">UFOPK2399_01567</name>
</gene>
<feature type="transmembrane region" description="Helical" evidence="5">
    <location>
        <begin position="170"/>
        <end position="189"/>
    </location>
</feature>
<feature type="transmembrane region" description="Helical" evidence="5">
    <location>
        <begin position="75"/>
        <end position="95"/>
    </location>
</feature>
<dbReference type="PROSITE" id="PS50850">
    <property type="entry name" value="MFS"/>
    <property type="match status" value="1"/>
</dbReference>
<sequence length="416" mass="42115">MRLSPASKNAVLLAAGLVCLSGMIQLAVALGTVTLVAVTGIEGILGLGPAIFLLAGAAAVSPAGRISDRVGRMPVIRTGFALGIVGPAVTALGCWSTSGELVVLGLGICGAAQTIVLLSRAAAAEMFAPAHRARGMSFVLFGAVSGAVWGPLVFGPLFADRALAPADLALPWLLTSLFAIGGLLISFGVRPDPQELSRAFANEAGAPPEPTAPVSVRELLRRPGVGYAMLAAVTSFAVMAGVMNLAGYVAVGHHHSHGDIFTVISAHIVGMYGLVLIVGDLVERMGRRRAMTAGLLIMAVSNLSLVWLGGIAGMSLSMFGLGLGWNISYVAATTELVSLAAPSERGRLVGLSDRLSSFSGASLALSGGVVYSMGGATPLAILAALTAALPAVCIILLPSGVGGHLVRRFSVKASKP</sequence>
<feature type="transmembrane region" description="Helical" evidence="5">
    <location>
        <begin position="260"/>
        <end position="282"/>
    </location>
</feature>